<accession>A0A9P8L1X7</accession>
<dbReference type="Proteomes" id="UP000698800">
    <property type="component" value="Unassembled WGS sequence"/>
</dbReference>
<evidence type="ECO:0000313" key="1">
    <source>
        <dbReference type="EMBL" id="KAH0536728.1"/>
    </source>
</evidence>
<reference evidence="1" key="1">
    <citation type="submission" date="2021-03" db="EMBL/GenBank/DDBJ databases">
        <title>Comparative genomics and phylogenomic investigation of the class Geoglossomycetes provide insights into ecological specialization and systematics.</title>
        <authorList>
            <person name="Melie T."/>
            <person name="Pirro S."/>
            <person name="Miller A.N."/>
            <person name="Quandt A."/>
        </authorList>
    </citation>
    <scope>NUCLEOTIDE SEQUENCE</scope>
    <source>
        <strain evidence="1">GBOQ0MN5Z8</strain>
    </source>
</reference>
<dbReference type="OrthoDB" id="420564at2759"/>
<sequence>MSKPSQLTTTTSSPRTAIRIGDVHYDIDVSKIPYLSSFVDFQANAQPQSTEFIHGPIPLFNVALKGIESGYRQCFRSLPADLSQHRILCDTYDFLCIDVLGGQSINEIFNDLKSSQSDYDREERRQIKGNKSKARDTAFKLLYLILLGDFKDETRDSAKVFNAVLYLVSHAATFKWRTRSVVRAAYEERFVISTKQTAGLDKWEKKDAAKLAVEDAGDVTTEEEMSDCYYDSDYSN</sequence>
<organism evidence="1 2">
    <name type="scientific">Glutinoglossum americanum</name>
    <dbReference type="NCBI Taxonomy" id="1670608"/>
    <lineage>
        <taxon>Eukaryota</taxon>
        <taxon>Fungi</taxon>
        <taxon>Dikarya</taxon>
        <taxon>Ascomycota</taxon>
        <taxon>Pezizomycotina</taxon>
        <taxon>Geoglossomycetes</taxon>
        <taxon>Geoglossales</taxon>
        <taxon>Geoglossaceae</taxon>
        <taxon>Glutinoglossum</taxon>
    </lineage>
</organism>
<evidence type="ECO:0000313" key="2">
    <source>
        <dbReference type="Proteomes" id="UP000698800"/>
    </source>
</evidence>
<proteinExistence type="predicted"/>
<dbReference type="EMBL" id="JAGHQL010000184">
    <property type="protein sequence ID" value="KAH0536728.1"/>
    <property type="molecule type" value="Genomic_DNA"/>
</dbReference>
<dbReference type="AlphaFoldDB" id="A0A9P8L1X7"/>
<gene>
    <name evidence="1" type="ORF">FGG08_006436</name>
</gene>
<comment type="caution">
    <text evidence="1">The sequence shown here is derived from an EMBL/GenBank/DDBJ whole genome shotgun (WGS) entry which is preliminary data.</text>
</comment>
<keyword evidence="2" id="KW-1185">Reference proteome</keyword>
<name>A0A9P8L1X7_9PEZI</name>
<protein>
    <submittedName>
        <fullName evidence="1">Uncharacterized protein</fullName>
    </submittedName>
</protein>